<evidence type="ECO:0000256" key="6">
    <source>
        <dbReference type="ARBA" id="ARBA00022842"/>
    </source>
</evidence>
<evidence type="ECO:0000313" key="20">
    <source>
        <dbReference type="Proteomes" id="UP000595662"/>
    </source>
</evidence>
<dbReference type="UniPathway" id="UPA00049">
    <property type="reaction ID" value="UER00061"/>
</dbReference>
<dbReference type="GO" id="GO:0046872">
    <property type="term" value="F:metal ion binding"/>
    <property type="evidence" value="ECO:0007669"/>
    <property type="project" value="UniProtKB-KW"/>
</dbReference>
<keyword evidence="7" id="KW-0408">Iron</keyword>
<evidence type="ECO:0000256" key="10">
    <source>
        <dbReference type="ARBA" id="ARBA00023304"/>
    </source>
</evidence>
<evidence type="ECO:0000256" key="14">
    <source>
        <dbReference type="ARBA" id="ARBA00029490"/>
    </source>
</evidence>
<dbReference type="PROSITE" id="PS00887">
    <property type="entry name" value="ILVD_EDD_2"/>
    <property type="match status" value="1"/>
</dbReference>
<proteinExistence type="inferred from homology"/>
<keyword evidence="6" id="KW-0460">Magnesium</keyword>
<dbReference type="KEGG" id="pdp:PDIP_62610"/>
<feature type="domain" description="Dihydroxy-acid/6-phosphogluconate dehydratase C-terminal" evidence="18">
    <location>
        <begin position="402"/>
        <end position="600"/>
    </location>
</feature>
<dbReference type="Proteomes" id="UP000595662">
    <property type="component" value="Chromosome 3"/>
</dbReference>
<dbReference type="EMBL" id="CP060776">
    <property type="protein sequence ID" value="QQK44444.1"/>
    <property type="molecule type" value="Genomic_DNA"/>
</dbReference>
<reference evidence="19 20" key="1">
    <citation type="submission" date="2020-08" db="EMBL/GenBank/DDBJ databases">
        <title>The completed genome sequence of the pathogenic ascomycete fungus Penicillium digitatum.</title>
        <authorList>
            <person name="Wang M."/>
        </authorList>
    </citation>
    <scope>NUCLEOTIDE SEQUENCE [LARGE SCALE GENOMIC DNA]</scope>
    <source>
        <strain evidence="19 20">PdW03</strain>
    </source>
</reference>
<sequence>MLPQTRARVPAALRGLSKSNPVRALSTTLPRFQNDKGLNKISSTITQPKSQGASQAMLYAVGLKEADMNKAQVGISSVWFNGNPCNMHLLDLSNKVRQGVQDQNLIGFQFNTVGVSDGISMGTPGMRYSLQSRDLIADSVETVMGGQWYDANISIPGCDKNMPGVLMAMGRVNRPSLMVYGGTIKPGCAATQNNADIDIVSAFQAYGQFLTKEITEPQRFDVIRHACPGEGACGGMYTANTMASAIETMGMTLPGSSSNPANSQAKYLECLAAGGAIKRLLAEDIRPRDILTRQAFENAMVVVNITGGSTNAVLHLIAIADSVGIKLTIDDFQAVSDRIPFLADLKPSGKYVMADMHAIGGTPALLKLLLKEGLIDGSGMTVTGETMAQNLEKLPGFPEDQKIIRPLSNPIKKTGHIQILRGSLAPGGSVGKITGKEGMTFTGKARVFDREDDFIAALERGEIKKEEKTVVVIRYCGPKGGPGMPEMLKPSSALMGYGLGNSCALITDGRFSGGSHGFLIGHIVPEAAVGGPIGLVNDGDIITIDADKRILDVELSDAEFADRKQKWEARKAAGDLPATGLTMRGTLGKYARTVQNASLGFEHDQSGRPKIKPRLLSCPTDRGLTLAVQL</sequence>
<dbReference type="PROSITE" id="PS00886">
    <property type="entry name" value="ILVD_EDD_1"/>
    <property type="match status" value="1"/>
</dbReference>
<keyword evidence="9" id="KW-0456">Lyase</keyword>
<evidence type="ECO:0000259" key="17">
    <source>
        <dbReference type="Pfam" id="PF00920"/>
    </source>
</evidence>
<dbReference type="PANTHER" id="PTHR21000">
    <property type="entry name" value="DIHYDROXY-ACID DEHYDRATASE DAD"/>
    <property type="match status" value="1"/>
</dbReference>
<dbReference type="VEuPathDB" id="FungiDB:PDIP_62610"/>
<comment type="cofactor">
    <cofactor evidence="1">
        <name>Mg(2+)</name>
        <dbReference type="ChEBI" id="CHEBI:18420"/>
    </cofactor>
</comment>
<dbReference type="GO" id="GO:0009099">
    <property type="term" value="P:L-valine biosynthetic process"/>
    <property type="evidence" value="ECO:0007669"/>
    <property type="project" value="UniProtKB-UniPathway"/>
</dbReference>
<keyword evidence="10" id="KW-0100">Branched-chain amino acid biosynthesis</keyword>
<dbReference type="InterPro" id="IPR000581">
    <property type="entry name" value="ILV_EDD_N"/>
</dbReference>
<evidence type="ECO:0000256" key="12">
    <source>
        <dbReference type="ARBA" id="ARBA00029436"/>
    </source>
</evidence>
<dbReference type="InterPro" id="IPR037237">
    <property type="entry name" value="IlvD/EDD_N"/>
</dbReference>
<comment type="cofactor">
    <cofactor evidence="15">
        <name>[2Fe-2S] cluster</name>
        <dbReference type="ChEBI" id="CHEBI:190135"/>
    </cofactor>
</comment>
<dbReference type="GO" id="GO:0009097">
    <property type="term" value="P:isoleucine biosynthetic process"/>
    <property type="evidence" value="ECO:0007669"/>
    <property type="project" value="UniProtKB-UniPathway"/>
</dbReference>
<evidence type="ECO:0000256" key="3">
    <source>
        <dbReference type="ARBA" id="ARBA00022605"/>
    </source>
</evidence>
<dbReference type="AlphaFoldDB" id="A0A7T6XNI1"/>
<evidence type="ECO:0000256" key="9">
    <source>
        <dbReference type="ARBA" id="ARBA00023239"/>
    </source>
</evidence>
<dbReference type="NCBIfam" id="TIGR00110">
    <property type="entry name" value="ilvD"/>
    <property type="match status" value="1"/>
</dbReference>
<dbReference type="InterPro" id="IPR056740">
    <property type="entry name" value="ILV_EDD_C"/>
</dbReference>
<evidence type="ECO:0000256" key="16">
    <source>
        <dbReference type="ARBA" id="ARBA00052865"/>
    </source>
</evidence>
<dbReference type="Pfam" id="PF00920">
    <property type="entry name" value="ILVD_EDD_N"/>
    <property type="match status" value="1"/>
</dbReference>
<evidence type="ECO:0000256" key="4">
    <source>
        <dbReference type="ARBA" id="ARBA00022714"/>
    </source>
</evidence>
<evidence type="ECO:0000313" key="19">
    <source>
        <dbReference type="EMBL" id="QQK44444.1"/>
    </source>
</evidence>
<evidence type="ECO:0000256" key="13">
    <source>
        <dbReference type="ARBA" id="ARBA00029437"/>
    </source>
</evidence>
<evidence type="ECO:0000256" key="2">
    <source>
        <dbReference type="ARBA" id="ARBA00006486"/>
    </source>
</evidence>
<dbReference type="NCBIfam" id="NF002068">
    <property type="entry name" value="PRK00911.1"/>
    <property type="match status" value="1"/>
</dbReference>
<evidence type="ECO:0000259" key="18">
    <source>
        <dbReference type="Pfam" id="PF24877"/>
    </source>
</evidence>
<dbReference type="UniPathway" id="UPA00047">
    <property type="reaction ID" value="UER00057"/>
</dbReference>
<dbReference type="InterPro" id="IPR020558">
    <property type="entry name" value="DiOHA_6PGluconate_deHydtase_CS"/>
</dbReference>
<dbReference type="HAMAP" id="MF_00012">
    <property type="entry name" value="IlvD"/>
    <property type="match status" value="1"/>
</dbReference>
<evidence type="ECO:0000256" key="7">
    <source>
        <dbReference type="ARBA" id="ARBA00023004"/>
    </source>
</evidence>
<name>A0A7T6XNI1_PENDI</name>
<gene>
    <name evidence="19" type="ORF">Pdw03_8345</name>
</gene>
<dbReference type="InterPro" id="IPR042096">
    <property type="entry name" value="Dihydro-acid_dehy_C"/>
</dbReference>
<dbReference type="FunFam" id="3.50.30.80:FF:000001">
    <property type="entry name" value="Dihydroxy-acid dehydratase"/>
    <property type="match status" value="1"/>
</dbReference>
<protein>
    <recommendedName>
        <fullName evidence="14">dihydroxy-acid dehydratase</fullName>
        <ecNumber evidence="14">4.2.1.9</ecNumber>
    </recommendedName>
</protein>
<keyword evidence="3" id="KW-0028">Amino-acid biosynthesis</keyword>
<organism evidence="19 20">
    <name type="scientific">Penicillium digitatum</name>
    <name type="common">Green mold</name>
    <dbReference type="NCBI Taxonomy" id="36651"/>
    <lineage>
        <taxon>Eukaryota</taxon>
        <taxon>Fungi</taxon>
        <taxon>Dikarya</taxon>
        <taxon>Ascomycota</taxon>
        <taxon>Pezizomycotina</taxon>
        <taxon>Eurotiomycetes</taxon>
        <taxon>Eurotiomycetidae</taxon>
        <taxon>Eurotiales</taxon>
        <taxon>Aspergillaceae</taxon>
        <taxon>Penicillium</taxon>
    </lineage>
</organism>
<comment type="pathway">
    <text evidence="13">Amino-acid biosynthesis; L-isoleucine biosynthesis; L-isoleucine from 2-oxobutanoate: step 3/4.</text>
</comment>
<comment type="catalytic activity">
    <reaction evidence="11">
        <text>(2R)-2,3-dihydroxy-3-methylbutanoate = 3-methyl-2-oxobutanoate + H2O</text>
        <dbReference type="Rhea" id="RHEA:24809"/>
        <dbReference type="ChEBI" id="CHEBI:11851"/>
        <dbReference type="ChEBI" id="CHEBI:15377"/>
        <dbReference type="ChEBI" id="CHEBI:49072"/>
        <dbReference type="EC" id="4.2.1.9"/>
    </reaction>
    <physiologicalReaction direction="left-to-right" evidence="11">
        <dbReference type="Rhea" id="RHEA:24810"/>
    </physiologicalReaction>
</comment>
<dbReference type="EC" id="4.2.1.9" evidence="14"/>
<comment type="similarity">
    <text evidence="2">Belongs to the IlvD/Edd family.</text>
</comment>
<dbReference type="SUPFAM" id="SSF52016">
    <property type="entry name" value="LeuD/IlvD-like"/>
    <property type="match status" value="1"/>
</dbReference>
<accession>A0A7T6XNI1</accession>
<dbReference type="PANTHER" id="PTHR21000:SF5">
    <property type="entry name" value="DIHYDROXY-ACID DEHYDRATASE, MITOCHONDRIAL"/>
    <property type="match status" value="1"/>
</dbReference>
<evidence type="ECO:0000256" key="5">
    <source>
        <dbReference type="ARBA" id="ARBA00022723"/>
    </source>
</evidence>
<dbReference type="RefSeq" id="XP_014533487.2">
    <property type="nucleotide sequence ID" value="XM_014678001.2"/>
</dbReference>
<evidence type="ECO:0000256" key="1">
    <source>
        <dbReference type="ARBA" id="ARBA00001946"/>
    </source>
</evidence>
<keyword evidence="8" id="KW-0411">Iron-sulfur</keyword>
<comment type="catalytic activity">
    <reaction evidence="16">
        <text>(2R,3R)-2,3-dihydroxy-3-methylpentanoate = (S)-3-methyl-2-oxopentanoate + H2O</text>
        <dbReference type="Rhea" id="RHEA:27694"/>
        <dbReference type="ChEBI" id="CHEBI:15377"/>
        <dbReference type="ChEBI" id="CHEBI:35146"/>
        <dbReference type="ChEBI" id="CHEBI:49258"/>
        <dbReference type="EC" id="4.2.1.9"/>
    </reaction>
    <physiologicalReaction direction="left-to-right" evidence="16">
        <dbReference type="Rhea" id="RHEA:27695"/>
    </physiologicalReaction>
</comment>
<dbReference type="GO" id="GO:0004160">
    <property type="term" value="F:dihydroxy-acid dehydratase activity"/>
    <property type="evidence" value="ECO:0007669"/>
    <property type="project" value="UniProtKB-EC"/>
</dbReference>
<dbReference type="GO" id="GO:0005739">
    <property type="term" value="C:mitochondrion"/>
    <property type="evidence" value="ECO:0007669"/>
    <property type="project" value="TreeGrafter"/>
</dbReference>
<dbReference type="GO" id="GO:0051537">
    <property type="term" value="F:2 iron, 2 sulfur cluster binding"/>
    <property type="evidence" value="ECO:0007669"/>
    <property type="project" value="UniProtKB-KW"/>
</dbReference>
<evidence type="ECO:0000256" key="15">
    <source>
        <dbReference type="ARBA" id="ARBA00034078"/>
    </source>
</evidence>
<dbReference type="Pfam" id="PF24877">
    <property type="entry name" value="ILV_EDD_C"/>
    <property type="match status" value="1"/>
</dbReference>
<feature type="domain" description="Dihydroxy-acid/6-phosphogluconate dehydratase N-terminal" evidence="17">
    <location>
        <begin position="70"/>
        <end position="390"/>
    </location>
</feature>
<keyword evidence="4" id="KW-0001">2Fe-2S</keyword>
<dbReference type="InterPro" id="IPR004404">
    <property type="entry name" value="DihydroxyA_deHydtase"/>
</dbReference>
<keyword evidence="5" id="KW-0479">Metal-binding</keyword>
<evidence type="ECO:0000256" key="11">
    <source>
        <dbReference type="ARBA" id="ARBA00029304"/>
    </source>
</evidence>
<dbReference type="GeneID" id="26234577"/>
<evidence type="ECO:0000256" key="8">
    <source>
        <dbReference type="ARBA" id="ARBA00023014"/>
    </source>
</evidence>
<dbReference type="Gene3D" id="3.50.30.80">
    <property type="entry name" value="IlvD/EDD C-terminal domain-like"/>
    <property type="match status" value="1"/>
</dbReference>
<dbReference type="SUPFAM" id="SSF143975">
    <property type="entry name" value="IlvD/EDD N-terminal domain-like"/>
    <property type="match status" value="1"/>
</dbReference>
<dbReference type="InterPro" id="IPR050165">
    <property type="entry name" value="DHAD_IlvD/Edd"/>
</dbReference>
<comment type="pathway">
    <text evidence="12">Amino-acid biosynthesis; L-valine biosynthesis; L-valine from pyruvate: step 3/4.</text>
</comment>